<dbReference type="InterPro" id="IPR011514">
    <property type="entry name" value="Secretin_N_2"/>
</dbReference>
<evidence type="ECO:0000259" key="6">
    <source>
        <dbReference type="Pfam" id="PF07655"/>
    </source>
</evidence>
<dbReference type="PANTHER" id="PTHR30332">
    <property type="entry name" value="PROBABLE GENERAL SECRETION PATHWAY PROTEIN D"/>
    <property type="match status" value="1"/>
</dbReference>
<evidence type="ECO:0000256" key="4">
    <source>
        <dbReference type="SAM" id="MobiDB-lite"/>
    </source>
</evidence>
<evidence type="ECO:0000313" key="7">
    <source>
        <dbReference type="EMBL" id="HAG4654617.1"/>
    </source>
</evidence>
<evidence type="ECO:0000256" key="3">
    <source>
        <dbReference type="ARBA" id="ARBA00023136"/>
    </source>
</evidence>
<feature type="domain" description="Secretin N-terminal" evidence="6">
    <location>
        <begin position="211"/>
        <end position="289"/>
    </location>
</feature>
<feature type="region of interest" description="Disordered" evidence="4">
    <location>
        <begin position="230"/>
        <end position="254"/>
    </location>
</feature>
<dbReference type="GO" id="GO:0009297">
    <property type="term" value="P:pilus assembly"/>
    <property type="evidence" value="ECO:0007669"/>
    <property type="project" value="InterPro"/>
</dbReference>
<dbReference type="Pfam" id="PF07655">
    <property type="entry name" value="Secretin_N_2"/>
    <property type="match status" value="1"/>
</dbReference>
<dbReference type="PANTHER" id="PTHR30332:SF24">
    <property type="entry name" value="SECRETIN GSPD-RELATED"/>
    <property type="match status" value="1"/>
</dbReference>
<dbReference type="PROSITE" id="PS51257">
    <property type="entry name" value="PROKAR_LIPOPROTEIN"/>
    <property type="match status" value="1"/>
</dbReference>
<evidence type="ECO:0000259" key="5">
    <source>
        <dbReference type="Pfam" id="PF00263"/>
    </source>
</evidence>
<evidence type="ECO:0000256" key="1">
    <source>
        <dbReference type="ARBA" id="ARBA00004370"/>
    </source>
</evidence>
<dbReference type="EMBL" id="DAAYKZ010000032">
    <property type="protein sequence ID" value="HAG4654617.1"/>
    <property type="molecule type" value="Genomic_DNA"/>
</dbReference>
<proteinExistence type="predicted"/>
<keyword evidence="3" id="KW-0472">Membrane</keyword>
<dbReference type="NCBIfam" id="TIGR02520">
    <property type="entry name" value="pilus_B_mal_scr"/>
    <property type="match status" value="1"/>
</dbReference>
<dbReference type="Pfam" id="PF00263">
    <property type="entry name" value="Secretin"/>
    <property type="match status" value="1"/>
</dbReference>
<name>A0A763VUC2_SALER</name>
<comment type="caution">
    <text evidence="7">The sequence shown here is derived from an EMBL/GenBank/DDBJ whole genome shotgun (WGS) entry which is preliminary data.</text>
</comment>
<organism evidence="7">
    <name type="scientific">Salmonella enterica</name>
    <name type="common">Salmonella choleraesuis</name>
    <dbReference type="NCBI Taxonomy" id="28901"/>
    <lineage>
        <taxon>Bacteria</taxon>
        <taxon>Pseudomonadati</taxon>
        <taxon>Pseudomonadota</taxon>
        <taxon>Gammaproteobacteria</taxon>
        <taxon>Enterobacterales</taxon>
        <taxon>Enterobacteriaceae</taxon>
        <taxon>Salmonella</taxon>
    </lineage>
</organism>
<dbReference type="AlphaFoldDB" id="A0A763VUC2"/>
<accession>A0A763VUC2</accession>
<evidence type="ECO:0000256" key="2">
    <source>
        <dbReference type="ARBA" id="ARBA00022729"/>
    </source>
</evidence>
<dbReference type="InterPro" id="IPR013359">
    <property type="entry name" value="Pilus_4B_PilN"/>
</dbReference>
<dbReference type="GO" id="GO:0009306">
    <property type="term" value="P:protein secretion"/>
    <property type="evidence" value="ECO:0007669"/>
    <property type="project" value="InterPro"/>
</dbReference>
<reference evidence="7" key="2">
    <citation type="submission" date="2020-02" db="EMBL/GenBank/DDBJ databases">
        <authorList>
            <consortium name="NCBI Pathogen Detection Project"/>
        </authorList>
    </citation>
    <scope>NUCLEOTIDE SEQUENCE</scope>
    <source>
        <strain evidence="7">MA.BM_SE06/8</strain>
    </source>
</reference>
<gene>
    <name evidence="7" type="ORF">G8382_004595</name>
</gene>
<dbReference type="InterPro" id="IPR050810">
    <property type="entry name" value="Bact_Secretion_Sys_Channel"/>
</dbReference>
<feature type="compositionally biased region" description="Low complexity" evidence="4">
    <location>
        <begin position="231"/>
        <end position="253"/>
    </location>
</feature>
<dbReference type="InterPro" id="IPR004846">
    <property type="entry name" value="T2SS/T3SS_dom"/>
</dbReference>
<feature type="domain" description="Type II/III secretion system secretin-like" evidence="5">
    <location>
        <begin position="392"/>
        <end position="561"/>
    </location>
</feature>
<keyword evidence="2" id="KW-0732">Signal</keyword>
<sequence length="562" mass="59706">MTSLFRKFTHASLAFSLVLLSGCTLQEIDKMGAQARRDGDTAQRILQSRAGHSQPVVTWTDKPWVNLTPIPTADMSVTDGYTVPDCPVVINSGGSSITLTEIGQRITATCGLRVSVTPDAMQYLGTTVAAGSTQQISGTLPAPDDNGRVPLATIGNTPAPQQAAPVLSGSGSLTGFKWDGNLRGLLDTLSSRLGLSVRTENGAVVFYRYDTRTYQLAILNTISNASARIDSGTGSQLGSTGTSASSSGDASSAQKTGFDLNSNLYDDLKKTVENMLTPQVGRYWLSSSSGTLTVTDTPEVLGRVGRFVEYENKVLNRQIQLDVKIMSVTQTRNEELGLDWDLVYSSLRNYGVSVKGSFNNASSGAASGAYSILDTATGSARHFAGSNLIMKALSEQGDVSVVTSQSRATTNLTPVPYQLSNQQGILVSSSSTPTANVGVTSTMSTSMLTTGLFMTAVPYIEENGNVQLQFAFSYDSPPKIESFFSADGNTRNDTPNYSREAFTQKVNMKAGQTLMLTGSDQLSVSADRQGTGSADNFLFGGGRKGTNKRTTLIILITPILMN</sequence>
<dbReference type="GO" id="GO:0019867">
    <property type="term" value="C:outer membrane"/>
    <property type="evidence" value="ECO:0007669"/>
    <property type="project" value="InterPro"/>
</dbReference>
<reference evidence="7" key="1">
    <citation type="journal article" date="2018" name="Genome Biol.">
        <title>SKESA: strategic k-mer extension for scrupulous assemblies.</title>
        <authorList>
            <person name="Souvorov A."/>
            <person name="Agarwala R."/>
            <person name="Lipman D.J."/>
        </authorList>
    </citation>
    <scope>NUCLEOTIDE SEQUENCE</scope>
    <source>
        <strain evidence="7">MA.BM_SE06/8</strain>
    </source>
</reference>
<comment type="subcellular location">
    <subcellularLocation>
        <location evidence="1">Membrane</location>
    </subcellularLocation>
</comment>
<protein>
    <submittedName>
        <fullName evidence="7">PilN family type IVB pilus formation outer membrane protein</fullName>
    </submittedName>
</protein>